<feature type="transmembrane region" description="Helical" evidence="6">
    <location>
        <begin position="367"/>
        <end position="385"/>
    </location>
</feature>
<feature type="transmembrane region" description="Helical" evidence="6">
    <location>
        <begin position="223"/>
        <end position="244"/>
    </location>
</feature>
<feature type="transmembrane region" description="Helical" evidence="6">
    <location>
        <begin position="49"/>
        <end position="71"/>
    </location>
</feature>
<accession>A0ABW9ZV70</accession>
<feature type="transmembrane region" description="Helical" evidence="6">
    <location>
        <begin position="303"/>
        <end position="322"/>
    </location>
</feature>
<dbReference type="Pfam" id="PF01943">
    <property type="entry name" value="Polysacc_synt"/>
    <property type="match status" value="1"/>
</dbReference>
<feature type="transmembrane region" description="Helical" evidence="6">
    <location>
        <begin position="391"/>
        <end position="411"/>
    </location>
</feature>
<evidence type="ECO:0000256" key="6">
    <source>
        <dbReference type="SAM" id="Phobius"/>
    </source>
</evidence>
<evidence type="ECO:0000256" key="2">
    <source>
        <dbReference type="ARBA" id="ARBA00022475"/>
    </source>
</evidence>
<dbReference type="PANTHER" id="PTHR30250:SF11">
    <property type="entry name" value="O-ANTIGEN TRANSPORTER-RELATED"/>
    <property type="match status" value="1"/>
</dbReference>
<keyword evidence="2" id="KW-1003">Cell membrane</keyword>
<feature type="transmembrane region" description="Helical" evidence="6">
    <location>
        <begin position="12"/>
        <end position="37"/>
    </location>
</feature>
<dbReference type="Proteomes" id="UP000753802">
    <property type="component" value="Unassembled WGS sequence"/>
</dbReference>
<feature type="transmembrane region" description="Helical" evidence="6">
    <location>
        <begin position="118"/>
        <end position="142"/>
    </location>
</feature>
<name>A0ABW9ZV70_9BACT</name>
<feature type="transmembrane region" description="Helical" evidence="6">
    <location>
        <begin position="334"/>
        <end position="360"/>
    </location>
</feature>
<comment type="subcellular location">
    <subcellularLocation>
        <location evidence="1">Cell membrane</location>
        <topology evidence="1">Multi-pass membrane protein</topology>
    </subcellularLocation>
</comment>
<dbReference type="EMBL" id="JAACJS010000002">
    <property type="protein sequence ID" value="NCI49118.1"/>
    <property type="molecule type" value="Genomic_DNA"/>
</dbReference>
<organism evidence="7 8">
    <name type="scientific">Sediminibacterium roseum</name>
    <dbReference type="NCBI Taxonomy" id="1978412"/>
    <lineage>
        <taxon>Bacteria</taxon>
        <taxon>Pseudomonadati</taxon>
        <taxon>Bacteroidota</taxon>
        <taxon>Chitinophagia</taxon>
        <taxon>Chitinophagales</taxon>
        <taxon>Chitinophagaceae</taxon>
        <taxon>Sediminibacterium</taxon>
    </lineage>
</organism>
<dbReference type="InterPro" id="IPR002797">
    <property type="entry name" value="Polysacc_synth"/>
</dbReference>
<evidence type="ECO:0000313" key="7">
    <source>
        <dbReference type="EMBL" id="NCI49118.1"/>
    </source>
</evidence>
<sequence>MAIFKGKVPVNYLVNLLTTFLSQACSAGIIIVLTPVLQRSFSVDEFTNYGVLLNIVLFASAFDFGLNIGLLRRIIHNENAASVLVSSTFFFYLLLFALAVPVFLLLYYFDVLRTGEHFFYNAVLTALLATQTIVAALFDVVLQTKNKIFLGKLIRMGKLIAEFSILLYCSKYDSATLLLLVSALINFIYIITLFIHSRKQVNYEISIRMFRWQSTFDHMRYSFWYFLNAISVALVFYSQIIMLNQLVTKAQVAKYVLVTRFFDAIRLGSTNFTTVLFPSLAISEAKGEWGALKDTYFTVLSRVAVLAVIGLAFLLTAGKMIFQYWSGQNSGDILTLYVFLSIFTMLIVVDNVSAVFLNALRLNRGQTIISIGQGILALLIGSVLLRKMGIAGMAVGSITALAVTNLIYNPVHLVSVMKKKIRGLAIRQDDKI</sequence>
<evidence type="ECO:0000256" key="5">
    <source>
        <dbReference type="ARBA" id="ARBA00023136"/>
    </source>
</evidence>
<dbReference type="PROSITE" id="PS51257">
    <property type="entry name" value="PROKAR_LIPOPROTEIN"/>
    <property type="match status" value="1"/>
</dbReference>
<dbReference type="InterPro" id="IPR050833">
    <property type="entry name" value="Poly_Biosynth_Transport"/>
</dbReference>
<protein>
    <submittedName>
        <fullName evidence="7">Oligosaccharide flippase family protein</fullName>
    </submittedName>
</protein>
<dbReference type="PANTHER" id="PTHR30250">
    <property type="entry name" value="PST FAMILY PREDICTED COLANIC ACID TRANSPORTER"/>
    <property type="match status" value="1"/>
</dbReference>
<keyword evidence="5 6" id="KW-0472">Membrane</keyword>
<evidence type="ECO:0000313" key="8">
    <source>
        <dbReference type="Proteomes" id="UP000753802"/>
    </source>
</evidence>
<gene>
    <name evidence="7" type="ORF">GWC95_04235</name>
</gene>
<comment type="caution">
    <text evidence="7">The sequence shown here is derived from an EMBL/GenBank/DDBJ whole genome shotgun (WGS) entry which is preliminary data.</text>
</comment>
<keyword evidence="3 6" id="KW-0812">Transmembrane</keyword>
<keyword evidence="8" id="KW-1185">Reference proteome</keyword>
<evidence type="ECO:0000256" key="1">
    <source>
        <dbReference type="ARBA" id="ARBA00004651"/>
    </source>
</evidence>
<keyword evidence="4 6" id="KW-1133">Transmembrane helix</keyword>
<feature type="transmembrane region" description="Helical" evidence="6">
    <location>
        <begin position="83"/>
        <end position="106"/>
    </location>
</feature>
<proteinExistence type="predicted"/>
<feature type="transmembrane region" description="Helical" evidence="6">
    <location>
        <begin position="174"/>
        <end position="195"/>
    </location>
</feature>
<evidence type="ECO:0000256" key="3">
    <source>
        <dbReference type="ARBA" id="ARBA00022692"/>
    </source>
</evidence>
<reference evidence="7 8" key="1">
    <citation type="submission" date="2020-01" db="EMBL/GenBank/DDBJ databases">
        <title>Genome analysis.</title>
        <authorList>
            <person name="Wu S."/>
            <person name="Wang G."/>
        </authorList>
    </citation>
    <scope>NUCLEOTIDE SEQUENCE [LARGE SCALE GENOMIC DNA]</scope>
    <source>
        <strain evidence="7 8">SYL130</strain>
    </source>
</reference>
<evidence type="ECO:0000256" key="4">
    <source>
        <dbReference type="ARBA" id="ARBA00022989"/>
    </source>
</evidence>
<dbReference type="RefSeq" id="WP_161817415.1">
    <property type="nucleotide sequence ID" value="NZ_JAACJS010000002.1"/>
</dbReference>